<evidence type="ECO:0000313" key="3">
    <source>
        <dbReference type="Proteomes" id="UP001163947"/>
    </source>
</evidence>
<protein>
    <submittedName>
        <fullName evidence="2">Protoporphyrinogen oxidase</fullName>
        <ecNumber evidence="2">1.3.3.4</ecNumber>
    </submittedName>
</protein>
<evidence type="ECO:0000259" key="1">
    <source>
        <dbReference type="Pfam" id="PF01593"/>
    </source>
</evidence>
<dbReference type="SUPFAM" id="SSF54373">
    <property type="entry name" value="FAD-linked reductases, C-terminal domain"/>
    <property type="match status" value="1"/>
</dbReference>
<dbReference type="Gene3D" id="3.50.50.60">
    <property type="entry name" value="FAD/NAD(P)-binding domain"/>
    <property type="match status" value="1"/>
</dbReference>
<dbReference type="Gene3D" id="1.10.3110.10">
    <property type="entry name" value="protoporphyrinogen ix oxidase, domain 3"/>
    <property type="match status" value="1"/>
</dbReference>
<gene>
    <name evidence="2" type="ORF">OCS65_16610</name>
</gene>
<dbReference type="EC" id="1.3.3.4" evidence="2"/>
<dbReference type="SUPFAM" id="SSF51905">
    <property type="entry name" value="FAD/NAD(P)-binding domain"/>
    <property type="match status" value="1"/>
</dbReference>
<dbReference type="Proteomes" id="UP001163947">
    <property type="component" value="Chromosome"/>
</dbReference>
<name>A0AA46PKR2_9NOCA</name>
<sequence>MSGAGAPSVAVVGGGITGLVAAYRLRRLLGAHARIVLLEGSERLGGKLRTVPLAGDPVDVGAEAFIGRRPEVPALLEELGLSDQLVHPSGARPLIYAGAALHPLPSGTLMGIPADAGSLTGLVDADTLARIAAEPTVPLYWDRAGDVSVADLVADRFGEQVVRRSVDPLLGGVYSGLSDTAGVRATLPTLAAALDAGAPSLSEAVTRALPEPSDAPVFGTLRDGYGTLLDALEKAADAEIRHAAASGLRRAGGRWNLDPIGPVDGVVLAVPADRAAELLADAVPAAAAQASRIPLASSAVVALALPSGAALPQNSGILVATGEDLSAKAFTLSSRKWPHLAGRDVALARASFGRYGEAAIVDAPDDELIARARADLATVTGVTDEPVATLVQRWHGGLPQYRAGHLDVVAVLEDAIATVDGLEVAGAMLHGVGVPACVASGTTAATRLATRVAG</sequence>
<accession>A0AA46PKR2</accession>
<dbReference type="Pfam" id="PF01593">
    <property type="entry name" value="Amino_oxidase"/>
    <property type="match status" value="1"/>
</dbReference>
<evidence type="ECO:0000313" key="2">
    <source>
        <dbReference type="EMBL" id="UYF92122.1"/>
    </source>
</evidence>
<dbReference type="Gene3D" id="3.90.660.20">
    <property type="entry name" value="Protoporphyrinogen oxidase, mitochondrial, domain 2"/>
    <property type="match status" value="1"/>
</dbReference>
<feature type="domain" description="Amine oxidase" evidence="1">
    <location>
        <begin position="16"/>
        <end position="448"/>
    </location>
</feature>
<organism evidence="2 3">
    <name type="scientific">Rhodococcus aetherivorans</name>
    <dbReference type="NCBI Taxonomy" id="191292"/>
    <lineage>
        <taxon>Bacteria</taxon>
        <taxon>Bacillati</taxon>
        <taxon>Actinomycetota</taxon>
        <taxon>Actinomycetes</taxon>
        <taxon>Mycobacteriales</taxon>
        <taxon>Nocardiaceae</taxon>
        <taxon>Rhodococcus</taxon>
    </lineage>
</organism>
<dbReference type="NCBIfam" id="NF008841">
    <property type="entry name" value="PRK11883.1-1"/>
    <property type="match status" value="1"/>
</dbReference>
<dbReference type="InterPro" id="IPR050464">
    <property type="entry name" value="Zeta_carotene_desat/Oxidored"/>
</dbReference>
<dbReference type="AlphaFoldDB" id="A0AA46PKR2"/>
<dbReference type="GO" id="GO:0004729">
    <property type="term" value="F:oxygen-dependent protoporphyrinogen oxidase activity"/>
    <property type="evidence" value="ECO:0007669"/>
    <property type="project" value="UniProtKB-EC"/>
</dbReference>
<dbReference type="GeneID" id="83622073"/>
<reference evidence="2" key="1">
    <citation type="submission" date="2022-09" db="EMBL/GenBank/DDBJ databases">
        <title>The genome sequence of Rhodococcus aetherivorans N1.</title>
        <authorList>
            <person name="Jiang W."/>
        </authorList>
    </citation>
    <scope>NUCLEOTIDE SEQUENCE</scope>
    <source>
        <strain evidence="2">N1</strain>
    </source>
</reference>
<dbReference type="EMBL" id="CP106982">
    <property type="protein sequence ID" value="UYF92122.1"/>
    <property type="molecule type" value="Genomic_DNA"/>
</dbReference>
<dbReference type="InterPro" id="IPR002937">
    <property type="entry name" value="Amino_oxidase"/>
</dbReference>
<dbReference type="InterPro" id="IPR036188">
    <property type="entry name" value="FAD/NAD-bd_sf"/>
</dbReference>
<keyword evidence="2" id="KW-0560">Oxidoreductase</keyword>
<proteinExistence type="predicted"/>
<dbReference type="RefSeq" id="WP_231772872.1">
    <property type="nucleotide sequence ID" value="NZ_CP088969.1"/>
</dbReference>
<dbReference type="PANTHER" id="PTHR42923:SF3">
    <property type="entry name" value="PROTOPORPHYRINOGEN OXIDASE"/>
    <property type="match status" value="1"/>
</dbReference>
<dbReference type="PANTHER" id="PTHR42923">
    <property type="entry name" value="PROTOPORPHYRINOGEN OXIDASE"/>
    <property type="match status" value="1"/>
</dbReference>